<dbReference type="Proteomes" id="UP000177230">
    <property type="component" value="Unassembled WGS sequence"/>
</dbReference>
<evidence type="ECO:0000313" key="7">
    <source>
        <dbReference type="EMBL" id="OGF12088.1"/>
    </source>
</evidence>
<comment type="caution">
    <text evidence="7">The sequence shown here is derived from an EMBL/GenBank/DDBJ whole genome shotgun (WGS) entry which is preliminary data.</text>
</comment>
<evidence type="ECO:0000256" key="2">
    <source>
        <dbReference type="ARBA" id="ARBA00022741"/>
    </source>
</evidence>
<dbReference type="SMART" id="SM00382">
    <property type="entry name" value="AAA"/>
    <property type="match status" value="1"/>
</dbReference>
<dbReference type="InterPro" id="IPR003593">
    <property type="entry name" value="AAA+_ATPase"/>
</dbReference>
<dbReference type="SUPFAM" id="SSF52540">
    <property type="entry name" value="P-loop containing nucleoside triphosphate hydrolases"/>
    <property type="match status" value="1"/>
</dbReference>
<dbReference type="InterPro" id="IPR000523">
    <property type="entry name" value="Mg_chelatse_chII-like_cat_dom"/>
</dbReference>
<evidence type="ECO:0000256" key="5">
    <source>
        <dbReference type="SAM" id="MobiDB-lite"/>
    </source>
</evidence>
<keyword evidence="2" id="KW-0547">Nucleotide-binding</keyword>
<proteinExistence type="inferred from homology"/>
<dbReference type="GO" id="GO:0005524">
    <property type="term" value="F:ATP binding"/>
    <property type="evidence" value="ECO:0007669"/>
    <property type="project" value="UniProtKB-KW"/>
</dbReference>
<protein>
    <recommendedName>
        <fullName evidence="4">Mg-protoporphyrin IX chelatase</fullName>
    </recommendedName>
</protein>
<gene>
    <name evidence="7" type="ORF">A2024_03625</name>
</gene>
<evidence type="ECO:0000259" key="6">
    <source>
        <dbReference type="SMART" id="SM00382"/>
    </source>
</evidence>
<dbReference type="Pfam" id="PF01078">
    <property type="entry name" value="Mg_chelatase"/>
    <property type="match status" value="1"/>
</dbReference>
<evidence type="ECO:0000256" key="4">
    <source>
        <dbReference type="ARBA" id="ARBA00030759"/>
    </source>
</evidence>
<comment type="similarity">
    <text evidence="1">Belongs to the Mg-chelatase subunits D/I family.</text>
</comment>
<sequence>MNISQNRRFLFSAILGQDKLKYAYLANIVNPRIGGLLISGPKGTGKSTIVHSVESILPEGQAVDGCIFNCHPAKPQDLCSLCRQRPDHQAVTRKMRIINLPLSCTEDRLIGSIDIEKLLKTGQKVILPGILGQANGNILYVDEVNLLPDHLVDDILDAASTHWNTIEREGISVSHPADFVLVGTMNPEEGDLRPQILDRFPLCVKIETIKDPAIRSQVVQSNLLFENDREAFHKKFAGQEAETGKQILSARELLPRVTIDPSLIDSVAVSCAALKVDGQRPDIVIIKTAMTLAALNGRSEVFSGDILLASELTLVHRTRDGGLLEPPTTDEIMDNFNKNLPRDKEPIQKTTAKQKIQVAVPSDQPGVKKNGNP</sequence>
<dbReference type="Pfam" id="PF17863">
    <property type="entry name" value="AAA_lid_2"/>
    <property type="match status" value="1"/>
</dbReference>
<dbReference type="CDD" id="cd00009">
    <property type="entry name" value="AAA"/>
    <property type="match status" value="1"/>
</dbReference>
<accession>A0A1F5RCF6</accession>
<feature type="region of interest" description="Disordered" evidence="5">
    <location>
        <begin position="337"/>
        <end position="373"/>
    </location>
</feature>
<feature type="domain" description="AAA+ ATPase" evidence="6">
    <location>
        <begin position="32"/>
        <end position="212"/>
    </location>
</feature>
<dbReference type="AlphaFoldDB" id="A0A1F5RCF6"/>
<evidence type="ECO:0000256" key="1">
    <source>
        <dbReference type="ARBA" id="ARBA00005799"/>
    </source>
</evidence>
<dbReference type="Gene3D" id="1.10.8.80">
    <property type="entry name" value="Magnesium chelatase subunit I, C-Terminal domain"/>
    <property type="match status" value="1"/>
</dbReference>
<organism evidence="7 8">
    <name type="scientific">Candidatus Edwardsbacteria bacterium GWF2_54_11</name>
    <dbReference type="NCBI Taxonomy" id="1817851"/>
    <lineage>
        <taxon>Bacteria</taxon>
        <taxon>Candidatus Edwardsiibacteriota</taxon>
    </lineage>
</organism>
<name>A0A1F5RCF6_9BACT</name>
<dbReference type="PANTHER" id="PTHR32039:SF9">
    <property type="entry name" value="MAGNESIUM-CHELATASE SUBUNIT CHLI-2, CHLOROPLASTIC"/>
    <property type="match status" value="1"/>
</dbReference>
<evidence type="ECO:0000313" key="8">
    <source>
        <dbReference type="Proteomes" id="UP000177230"/>
    </source>
</evidence>
<dbReference type="InterPro" id="IPR027417">
    <property type="entry name" value="P-loop_NTPase"/>
</dbReference>
<keyword evidence="3" id="KW-0067">ATP-binding</keyword>
<reference evidence="7 8" key="1">
    <citation type="journal article" date="2016" name="Nat. Commun.">
        <title>Thousands of microbial genomes shed light on interconnected biogeochemical processes in an aquifer system.</title>
        <authorList>
            <person name="Anantharaman K."/>
            <person name="Brown C.T."/>
            <person name="Hug L.A."/>
            <person name="Sharon I."/>
            <person name="Castelle C.J."/>
            <person name="Probst A.J."/>
            <person name="Thomas B.C."/>
            <person name="Singh A."/>
            <person name="Wilkins M.J."/>
            <person name="Karaoz U."/>
            <person name="Brodie E.L."/>
            <person name="Williams K.H."/>
            <person name="Hubbard S.S."/>
            <person name="Banfield J.F."/>
        </authorList>
    </citation>
    <scope>NUCLEOTIDE SEQUENCE [LARGE SCALE GENOMIC DNA]</scope>
</reference>
<dbReference type="PANTHER" id="PTHR32039">
    <property type="entry name" value="MAGNESIUM-CHELATASE SUBUNIT CHLI"/>
    <property type="match status" value="1"/>
</dbReference>
<dbReference type="InterPro" id="IPR041628">
    <property type="entry name" value="ChlI/MoxR_AAA_lid"/>
</dbReference>
<dbReference type="InterPro" id="IPR045006">
    <property type="entry name" value="CHLI-like"/>
</dbReference>
<dbReference type="EMBL" id="MFFM01000034">
    <property type="protein sequence ID" value="OGF12088.1"/>
    <property type="molecule type" value="Genomic_DNA"/>
</dbReference>
<evidence type="ECO:0000256" key="3">
    <source>
        <dbReference type="ARBA" id="ARBA00022840"/>
    </source>
</evidence>
<dbReference type="Gene3D" id="3.40.50.300">
    <property type="entry name" value="P-loop containing nucleotide triphosphate hydrolases"/>
    <property type="match status" value="1"/>
</dbReference>